<feature type="transmembrane region" description="Helical" evidence="6">
    <location>
        <begin position="262"/>
        <end position="284"/>
    </location>
</feature>
<dbReference type="PANTHER" id="PTHR42718">
    <property type="entry name" value="MAJOR FACILITATOR SUPERFAMILY MULTIDRUG TRANSPORTER MFSC"/>
    <property type="match status" value="1"/>
</dbReference>
<evidence type="ECO:0000256" key="1">
    <source>
        <dbReference type="ARBA" id="ARBA00004141"/>
    </source>
</evidence>
<gene>
    <name evidence="7" type="ORF">A9A72_124852</name>
</gene>
<evidence type="ECO:0000256" key="5">
    <source>
        <dbReference type="ARBA" id="ARBA00023136"/>
    </source>
</evidence>
<dbReference type="InterPro" id="IPR011701">
    <property type="entry name" value="MFS"/>
</dbReference>
<comment type="caution">
    <text evidence="7">The sequence shown here is derived from an EMBL/GenBank/DDBJ whole genome shotgun (WGS) entry which is preliminary data.</text>
</comment>
<evidence type="ECO:0000313" key="7">
    <source>
        <dbReference type="EMBL" id="TYP62100.1"/>
    </source>
</evidence>
<dbReference type="InterPro" id="IPR036259">
    <property type="entry name" value="MFS_trans_sf"/>
</dbReference>
<evidence type="ECO:0000256" key="6">
    <source>
        <dbReference type="SAM" id="Phobius"/>
    </source>
</evidence>
<feature type="transmembrane region" description="Helical" evidence="6">
    <location>
        <begin position="326"/>
        <end position="345"/>
    </location>
</feature>
<dbReference type="AlphaFoldDB" id="A0A5S5B808"/>
<feature type="transmembrane region" description="Helical" evidence="6">
    <location>
        <begin position="357"/>
        <end position="377"/>
    </location>
</feature>
<dbReference type="GO" id="GO:0016020">
    <property type="term" value="C:membrane"/>
    <property type="evidence" value="ECO:0007669"/>
    <property type="project" value="UniProtKB-SubCell"/>
</dbReference>
<evidence type="ECO:0000313" key="8">
    <source>
        <dbReference type="Proteomes" id="UP000324282"/>
    </source>
</evidence>
<feature type="transmembrane region" description="Helical" evidence="6">
    <location>
        <begin position="296"/>
        <end position="320"/>
    </location>
</feature>
<evidence type="ECO:0000256" key="4">
    <source>
        <dbReference type="ARBA" id="ARBA00022989"/>
    </source>
</evidence>
<feature type="transmembrane region" description="Helical" evidence="6">
    <location>
        <begin position="397"/>
        <end position="418"/>
    </location>
</feature>
<proteinExistence type="predicted"/>
<keyword evidence="2" id="KW-0813">Transport</keyword>
<dbReference type="PANTHER" id="PTHR42718:SF9">
    <property type="entry name" value="MAJOR FACILITATOR SUPERFAMILY MULTIDRUG TRANSPORTER MFSC"/>
    <property type="match status" value="1"/>
</dbReference>
<feature type="transmembrane region" description="Helical" evidence="6">
    <location>
        <begin position="488"/>
        <end position="511"/>
    </location>
</feature>
<dbReference type="GO" id="GO:0022857">
    <property type="term" value="F:transmembrane transporter activity"/>
    <property type="evidence" value="ECO:0007669"/>
    <property type="project" value="InterPro"/>
</dbReference>
<accession>A0A5S5B808</accession>
<feature type="transmembrane region" description="Helical" evidence="6">
    <location>
        <begin position="142"/>
        <end position="161"/>
    </location>
</feature>
<sequence>MPEVTGGFRVFGTGRRGLSPIEAVAASQPGTIVFMVVLCNQSFRAEGCPKESRVNLMFTIRLFFLLRALPPMPQYLAPVPRWAPEERPSMPGSPAILLHPMPLRIAYACVAVLVGITGGLGNALFIANLPSIQGDLALTPSQAAWLPAAYFMVSVSANLLMIKFRQQYGLRRFAEIGLTLYAALSVAHVFVEGFEMAVFVRAASGLAAATTSSLGLFYMLQAFRKVDLPKAVILGFGISQLGTPLAWLMSPALLEMGEWHRLYVFESGLALCSLAAVVVLKLPLGERIKVFEPLDFLTFALLAPALALVAAVLTQGRILWWTEQPWLAYALIAALLLICAAFMIEHHRRNPLLHTRWLGTAEMLRFAFGALALRLLLSEQTYGAVGLLQTLGMGTEQLQPLYAVILLGLVMGIAGSAMTFSPAMAFPQILLSIVLITIASFLDIDATNLTRPHDMFLSQGLLAFASGLFLGPLLITGIGRALRNGPNYLVTFIVLFTMTQSLGGLAAPALFGTYQVMREKYHSSHLTEQVVPGDPRVAARLQAQGQALAPRQSDPALRQAQSAAQLSQAVTREANVLAFNDVFRLIGMLSIGVFGWTLYRTLRIAQQNRNAAPP</sequence>
<keyword evidence="3 6" id="KW-0812">Transmembrane</keyword>
<feature type="transmembrane region" description="Helical" evidence="6">
    <location>
        <begin position="231"/>
        <end position="250"/>
    </location>
</feature>
<feature type="transmembrane region" description="Helical" evidence="6">
    <location>
        <begin position="425"/>
        <end position="444"/>
    </location>
</feature>
<feature type="transmembrane region" description="Helical" evidence="6">
    <location>
        <begin position="456"/>
        <end position="476"/>
    </location>
</feature>
<protein>
    <submittedName>
        <fullName evidence="7">MFS transporter</fullName>
    </submittedName>
</protein>
<reference evidence="7 8" key="1">
    <citation type="submission" date="2019-07" db="EMBL/GenBank/DDBJ databases">
        <title>Deep subsurface shale carbon reservoir microbial communities from Ohio and West Virginia, USA.</title>
        <authorList>
            <person name="Wrighton K."/>
        </authorList>
    </citation>
    <scope>NUCLEOTIDE SEQUENCE [LARGE SCALE GENOMIC DNA]</scope>
    <source>
        <strain evidence="7 8">NP_8Ht</strain>
    </source>
</reference>
<dbReference type="Pfam" id="PF07690">
    <property type="entry name" value="MFS_1"/>
    <property type="match status" value="1"/>
</dbReference>
<feature type="transmembrane region" description="Helical" evidence="6">
    <location>
        <begin position="582"/>
        <end position="599"/>
    </location>
</feature>
<feature type="transmembrane region" description="Helical" evidence="6">
    <location>
        <begin position="197"/>
        <end position="219"/>
    </location>
</feature>
<evidence type="ECO:0000256" key="3">
    <source>
        <dbReference type="ARBA" id="ARBA00022692"/>
    </source>
</evidence>
<evidence type="ECO:0000256" key="2">
    <source>
        <dbReference type="ARBA" id="ARBA00022448"/>
    </source>
</evidence>
<feature type="transmembrane region" description="Helical" evidence="6">
    <location>
        <begin position="173"/>
        <end position="191"/>
    </location>
</feature>
<dbReference type="Proteomes" id="UP000324282">
    <property type="component" value="Unassembled WGS sequence"/>
</dbReference>
<keyword evidence="5 6" id="KW-0472">Membrane</keyword>
<comment type="subcellular location">
    <subcellularLocation>
        <location evidence="1">Membrane</location>
        <topology evidence="1">Multi-pass membrane protein</topology>
    </subcellularLocation>
</comment>
<dbReference type="EMBL" id="VNHQ01000014">
    <property type="protein sequence ID" value="TYP62100.1"/>
    <property type="molecule type" value="Genomic_DNA"/>
</dbReference>
<keyword evidence="4 6" id="KW-1133">Transmembrane helix</keyword>
<name>A0A5S5B808_STUST</name>
<dbReference type="Gene3D" id="1.20.1250.20">
    <property type="entry name" value="MFS general substrate transporter like domains"/>
    <property type="match status" value="1"/>
</dbReference>
<organism evidence="7 8">
    <name type="scientific">Stutzerimonas stutzeri</name>
    <name type="common">Pseudomonas stutzeri</name>
    <dbReference type="NCBI Taxonomy" id="316"/>
    <lineage>
        <taxon>Bacteria</taxon>
        <taxon>Pseudomonadati</taxon>
        <taxon>Pseudomonadota</taxon>
        <taxon>Gammaproteobacteria</taxon>
        <taxon>Pseudomonadales</taxon>
        <taxon>Pseudomonadaceae</taxon>
        <taxon>Stutzerimonas</taxon>
    </lineage>
</organism>
<feature type="transmembrane region" description="Helical" evidence="6">
    <location>
        <begin position="105"/>
        <end position="127"/>
    </location>
</feature>
<dbReference type="SUPFAM" id="SSF103473">
    <property type="entry name" value="MFS general substrate transporter"/>
    <property type="match status" value="1"/>
</dbReference>